<sequence length="227" mass="23056">MQTFPAAAPVRLVVTAPVANLAVRAGDAAEATVEVRPSDPGRSRDVKAAAETTVTGGNGEVVVTAPKTGALKKPGSIDVTVTLPLGSHVQGDVALGVLRTEGRLGTCVLASEVGQITVDAAETVDLRSTTGHITAGHVARGAKALTVTGNVRIDEVTAGEVEVEVTHGSASVGVSAGSSVETDLSMAMGRVRDNVHRVTGGEPVRVRIEVQIGEIHLHTAVSRTTGV</sequence>
<organism evidence="1 2">
    <name type="scientific">Actinorhabdospora filicis</name>
    <dbReference type="NCBI Taxonomy" id="1785913"/>
    <lineage>
        <taxon>Bacteria</taxon>
        <taxon>Bacillati</taxon>
        <taxon>Actinomycetota</taxon>
        <taxon>Actinomycetes</taxon>
        <taxon>Micromonosporales</taxon>
        <taxon>Micromonosporaceae</taxon>
        <taxon>Actinorhabdospora</taxon>
    </lineage>
</organism>
<reference evidence="1" key="1">
    <citation type="submission" date="2023-03" db="EMBL/GenBank/DDBJ databases">
        <title>Actinorhabdospora filicis NBRC 111898.</title>
        <authorList>
            <person name="Ichikawa N."/>
            <person name="Sato H."/>
            <person name="Tonouchi N."/>
        </authorList>
    </citation>
    <scope>NUCLEOTIDE SEQUENCE</scope>
    <source>
        <strain evidence="1">NBRC 111898</strain>
    </source>
</reference>
<evidence type="ECO:0008006" key="3">
    <source>
        <dbReference type="Google" id="ProtNLM"/>
    </source>
</evidence>
<dbReference type="AlphaFoldDB" id="A0A9W6ST60"/>
<protein>
    <recommendedName>
        <fullName evidence="3">Adhesin domain-containing protein</fullName>
    </recommendedName>
</protein>
<name>A0A9W6ST60_9ACTN</name>
<gene>
    <name evidence="1" type="ORF">Afil01_63020</name>
</gene>
<dbReference type="Proteomes" id="UP001165079">
    <property type="component" value="Unassembled WGS sequence"/>
</dbReference>
<accession>A0A9W6ST60</accession>
<evidence type="ECO:0000313" key="1">
    <source>
        <dbReference type="EMBL" id="GLZ81495.1"/>
    </source>
</evidence>
<keyword evidence="2" id="KW-1185">Reference proteome</keyword>
<proteinExistence type="predicted"/>
<evidence type="ECO:0000313" key="2">
    <source>
        <dbReference type="Proteomes" id="UP001165079"/>
    </source>
</evidence>
<dbReference type="EMBL" id="BSTX01000006">
    <property type="protein sequence ID" value="GLZ81495.1"/>
    <property type="molecule type" value="Genomic_DNA"/>
</dbReference>
<comment type="caution">
    <text evidence="1">The sequence shown here is derived from an EMBL/GenBank/DDBJ whole genome shotgun (WGS) entry which is preliminary data.</text>
</comment>
<dbReference type="RefSeq" id="WP_285666976.1">
    <property type="nucleotide sequence ID" value="NZ_BSTX01000006.1"/>
</dbReference>